<proteinExistence type="predicted"/>
<dbReference type="SUPFAM" id="SSF53649">
    <property type="entry name" value="Alkaline phosphatase-like"/>
    <property type="match status" value="1"/>
</dbReference>
<name>A0A7W5FWH0_9BURK</name>
<sequence>MQPLLILNIVGLTPRLLGPYTPRLSAFAMRGALRHMSSAAPGLTCTVQANLLTGSTPQQHGIVGNGWYFRDTAEIGFWRQSNRLVAGEKIWDAGKQRDPRFSCANLCWWYNMAASHDVGLTPRPIYKADGQKLPDCYTKPAAWRDELQWELGPFPLFQFWGPATSIASSRWIASAARLALRAYDPTLSLVYLPHLDYDLQRHGPDPSHPAVRRSLGEIDRVAGELIAHAEAAGRRVLLLSEYGITAVDRPVHLNRHLREAGMLAVRTEEGGELLDPIASDAFAVADHQIAHVYVADAARIDAVQRLLAAIPGVEAVLRGPQRARLGLDHARSGELVVLADARSWFSYYYWLDDRRAPDFARTVDIHRKPGYDPAELFFDRNLPYPKLTVLHRLLQRKLGLRALMDVIGLDATLVKGSHGRPPSHPDDGPLLIADHPDALPAGVIAAEAVKALALDMIFAPVPLRPPSAPQRQVETA</sequence>
<organism evidence="1 2">
    <name type="scientific">Pseudoduganella violacea</name>
    <dbReference type="NCBI Taxonomy" id="1715466"/>
    <lineage>
        <taxon>Bacteria</taxon>
        <taxon>Pseudomonadati</taxon>
        <taxon>Pseudomonadota</taxon>
        <taxon>Betaproteobacteria</taxon>
        <taxon>Burkholderiales</taxon>
        <taxon>Oxalobacteraceae</taxon>
        <taxon>Telluria group</taxon>
        <taxon>Pseudoduganella</taxon>
    </lineage>
</organism>
<dbReference type="AlphaFoldDB" id="A0A7W5FWH0"/>
<dbReference type="Proteomes" id="UP000541535">
    <property type="component" value="Unassembled WGS sequence"/>
</dbReference>
<dbReference type="Pfam" id="PF01663">
    <property type="entry name" value="Phosphodiest"/>
    <property type="match status" value="1"/>
</dbReference>
<evidence type="ECO:0000313" key="1">
    <source>
        <dbReference type="EMBL" id="MBB3121837.1"/>
    </source>
</evidence>
<dbReference type="InterPro" id="IPR017850">
    <property type="entry name" value="Alkaline_phosphatase_core_sf"/>
</dbReference>
<dbReference type="InterPro" id="IPR002591">
    <property type="entry name" value="Phosphodiest/P_Trfase"/>
</dbReference>
<reference evidence="1 2" key="1">
    <citation type="submission" date="2020-08" db="EMBL/GenBank/DDBJ databases">
        <title>Genomic Encyclopedia of Type Strains, Phase III (KMG-III): the genomes of soil and plant-associated and newly described type strains.</title>
        <authorList>
            <person name="Whitman W."/>
        </authorList>
    </citation>
    <scope>NUCLEOTIDE SEQUENCE [LARGE SCALE GENOMIC DNA]</scope>
    <source>
        <strain evidence="1 2">CECT 8897</strain>
    </source>
</reference>
<protein>
    <submittedName>
        <fullName evidence="1">Putative AlkP superfamily pyrophosphatase or phosphodiesterase</fullName>
    </submittedName>
</protein>
<dbReference type="EMBL" id="JACHXD010000020">
    <property type="protein sequence ID" value="MBB3121837.1"/>
    <property type="molecule type" value="Genomic_DNA"/>
</dbReference>
<gene>
    <name evidence="1" type="ORF">FHS03_004929</name>
</gene>
<dbReference type="RefSeq" id="WP_183443522.1">
    <property type="nucleotide sequence ID" value="NZ_JACHXD010000020.1"/>
</dbReference>
<dbReference type="PANTHER" id="PTHR10151">
    <property type="entry name" value="ECTONUCLEOTIDE PYROPHOSPHATASE/PHOSPHODIESTERASE"/>
    <property type="match status" value="1"/>
</dbReference>
<dbReference type="Gene3D" id="3.40.720.10">
    <property type="entry name" value="Alkaline Phosphatase, subunit A"/>
    <property type="match status" value="1"/>
</dbReference>
<comment type="caution">
    <text evidence="1">The sequence shown here is derived from an EMBL/GenBank/DDBJ whole genome shotgun (WGS) entry which is preliminary data.</text>
</comment>
<dbReference type="PANTHER" id="PTHR10151:SF120">
    <property type="entry name" value="BIS(5'-ADENOSYL)-TRIPHOSPHATASE"/>
    <property type="match status" value="1"/>
</dbReference>
<dbReference type="GO" id="GO:0016787">
    <property type="term" value="F:hydrolase activity"/>
    <property type="evidence" value="ECO:0007669"/>
    <property type="project" value="UniProtKB-ARBA"/>
</dbReference>
<keyword evidence="2" id="KW-1185">Reference proteome</keyword>
<accession>A0A7W5FWH0</accession>
<evidence type="ECO:0000313" key="2">
    <source>
        <dbReference type="Proteomes" id="UP000541535"/>
    </source>
</evidence>